<keyword evidence="1" id="KW-0472">Membrane</keyword>
<keyword evidence="1" id="KW-0812">Transmembrane</keyword>
<keyword evidence="1" id="KW-1133">Transmembrane helix</keyword>
<name>A0A2M7BUY3_9BACT</name>
<feature type="transmembrane region" description="Helical" evidence="1">
    <location>
        <begin position="21"/>
        <end position="43"/>
    </location>
</feature>
<proteinExistence type="predicted"/>
<protein>
    <submittedName>
        <fullName evidence="2">Uncharacterized protein</fullName>
    </submittedName>
</protein>
<dbReference type="Proteomes" id="UP000229894">
    <property type="component" value="Unassembled WGS sequence"/>
</dbReference>
<reference evidence="3" key="1">
    <citation type="submission" date="2017-09" db="EMBL/GenBank/DDBJ databases">
        <title>Depth-based differentiation of microbial function through sediment-hosted aquifers and enrichment of novel symbionts in the deep terrestrial subsurface.</title>
        <authorList>
            <person name="Probst A.J."/>
            <person name="Ladd B."/>
            <person name="Jarett J.K."/>
            <person name="Geller-Mcgrath D.E."/>
            <person name="Sieber C.M.K."/>
            <person name="Emerson J.B."/>
            <person name="Anantharaman K."/>
            <person name="Thomas B.C."/>
            <person name="Malmstrom R."/>
            <person name="Stieglmeier M."/>
            <person name="Klingl A."/>
            <person name="Woyke T."/>
            <person name="Ryan C.M."/>
            <person name="Banfield J.F."/>
        </authorList>
    </citation>
    <scope>NUCLEOTIDE SEQUENCE [LARGE SCALE GENOMIC DNA]</scope>
</reference>
<organism evidence="2 3">
    <name type="scientific">Candidatus Portnoybacteria bacterium CG03_land_8_20_14_0_80_41_10</name>
    <dbReference type="NCBI Taxonomy" id="1974808"/>
    <lineage>
        <taxon>Bacteria</taxon>
        <taxon>Candidatus Portnoyibacteriota</taxon>
    </lineage>
</organism>
<dbReference type="AlphaFoldDB" id="A0A2M7BUY3"/>
<dbReference type="EMBL" id="PEUX01000017">
    <property type="protein sequence ID" value="PIV10387.1"/>
    <property type="molecule type" value="Genomic_DNA"/>
</dbReference>
<comment type="caution">
    <text evidence="2">The sequence shown here is derived from an EMBL/GenBank/DDBJ whole genome shotgun (WGS) entry which is preliminary data.</text>
</comment>
<sequence>KISKALKRITDRSFRPTSHKNAEMVAVIPTLIQALLVLVPGIFDERPLDCSFFIFILLPPFQNFDF</sequence>
<gene>
    <name evidence="2" type="ORF">COS49_00730</name>
</gene>
<evidence type="ECO:0000313" key="3">
    <source>
        <dbReference type="Proteomes" id="UP000229894"/>
    </source>
</evidence>
<feature type="non-terminal residue" evidence="2">
    <location>
        <position position="1"/>
    </location>
</feature>
<evidence type="ECO:0000313" key="2">
    <source>
        <dbReference type="EMBL" id="PIV10387.1"/>
    </source>
</evidence>
<evidence type="ECO:0000256" key="1">
    <source>
        <dbReference type="SAM" id="Phobius"/>
    </source>
</evidence>
<accession>A0A2M7BUY3</accession>